<accession>A0ABN9REL8</accession>
<evidence type="ECO:0000313" key="3">
    <source>
        <dbReference type="Proteomes" id="UP001189429"/>
    </source>
</evidence>
<sequence length="117" mass="12402">MLQFQPFRADFVDVVQGSALVSYNSGISACEKGEQWQGALALLREMREAKLEPNVSATALGSARAGRANSGSGRWHCPAKFGRGSWSPTSSVSALVSARARRPSSGSQLLRCSARCG</sequence>
<dbReference type="Proteomes" id="UP001189429">
    <property type="component" value="Unassembled WGS sequence"/>
</dbReference>
<reference evidence="2" key="1">
    <citation type="submission" date="2023-10" db="EMBL/GenBank/DDBJ databases">
        <authorList>
            <person name="Chen Y."/>
            <person name="Shah S."/>
            <person name="Dougan E. K."/>
            <person name="Thang M."/>
            <person name="Chan C."/>
        </authorList>
    </citation>
    <scope>NUCLEOTIDE SEQUENCE [LARGE SCALE GENOMIC DNA]</scope>
</reference>
<dbReference type="NCBIfam" id="TIGR00756">
    <property type="entry name" value="PPR"/>
    <property type="match status" value="1"/>
</dbReference>
<comment type="caution">
    <text evidence="2">The sequence shown here is derived from an EMBL/GenBank/DDBJ whole genome shotgun (WGS) entry which is preliminary data.</text>
</comment>
<protein>
    <recommendedName>
        <fullName evidence="4">Pentatricopeptide repeat-containing protein</fullName>
    </recommendedName>
</protein>
<evidence type="ECO:0008006" key="4">
    <source>
        <dbReference type="Google" id="ProtNLM"/>
    </source>
</evidence>
<dbReference type="InterPro" id="IPR002885">
    <property type="entry name" value="PPR_rpt"/>
</dbReference>
<feature type="non-terminal residue" evidence="2">
    <location>
        <position position="117"/>
    </location>
</feature>
<proteinExistence type="predicted"/>
<dbReference type="InterPro" id="IPR011990">
    <property type="entry name" value="TPR-like_helical_dom_sf"/>
</dbReference>
<feature type="repeat" description="PPR" evidence="1">
    <location>
        <begin position="19"/>
        <end position="53"/>
    </location>
</feature>
<evidence type="ECO:0000256" key="1">
    <source>
        <dbReference type="PROSITE-ProRule" id="PRU00708"/>
    </source>
</evidence>
<dbReference type="Gene3D" id="1.25.40.10">
    <property type="entry name" value="Tetratricopeptide repeat domain"/>
    <property type="match status" value="1"/>
</dbReference>
<dbReference type="PROSITE" id="PS51375">
    <property type="entry name" value="PPR"/>
    <property type="match status" value="1"/>
</dbReference>
<dbReference type="EMBL" id="CAUYUJ010006113">
    <property type="protein sequence ID" value="CAK0816122.1"/>
    <property type="molecule type" value="Genomic_DNA"/>
</dbReference>
<gene>
    <name evidence="2" type="ORF">PCOR1329_LOCUS19186</name>
</gene>
<evidence type="ECO:0000313" key="2">
    <source>
        <dbReference type="EMBL" id="CAK0816122.1"/>
    </source>
</evidence>
<organism evidence="2 3">
    <name type="scientific">Prorocentrum cordatum</name>
    <dbReference type="NCBI Taxonomy" id="2364126"/>
    <lineage>
        <taxon>Eukaryota</taxon>
        <taxon>Sar</taxon>
        <taxon>Alveolata</taxon>
        <taxon>Dinophyceae</taxon>
        <taxon>Prorocentrales</taxon>
        <taxon>Prorocentraceae</taxon>
        <taxon>Prorocentrum</taxon>
    </lineage>
</organism>
<name>A0ABN9REL8_9DINO</name>
<keyword evidence="3" id="KW-1185">Reference proteome</keyword>